<comment type="caution">
    <text evidence="1">The sequence shown here is derived from an EMBL/GenBank/DDBJ whole genome shotgun (WGS) entry which is preliminary data.</text>
</comment>
<dbReference type="Proteomes" id="UP000023152">
    <property type="component" value="Unassembled WGS sequence"/>
</dbReference>
<protein>
    <submittedName>
        <fullName evidence="1">Uncharacterized protein</fullName>
    </submittedName>
</protein>
<name>X6N292_RETFI</name>
<evidence type="ECO:0000313" key="2">
    <source>
        <dbReference type="Proteomes" id="UP000023152"/>
    </source>
</evidence>
<accession>X6N292</accession>
<gene>
    <name evidence="1" type="ORF">RFI_17367</name>
</gene>
<proteinExistence type="predicted"/>
<reference evidence="1 2" key="1">
    <citation type="journal article" date="2013" name="Curr. Biol.">
        <title>The Genome of the Foraminiferan Reticulomyxa filosa.</title>
        <authorList>
            <person name="Glockner G."/>
            <person name="Hulsmann N."/>
            <person name="Schleicher M."/>
            <person name="Noegel A.A."/>
            <person name="Eichinger L."/>
            <person name="Gallinger C."/>
            <person name="Pawlowski J."/>
            <person name="Sierra R."/>
            <person name="Euteneuer U."/>
            <person name="Pillet L."/>
            <person name="Moustafa A."/>
            <person name="Platzer M."/>
            <person name="Groth M."/>
            <person name="Szafranski K."/>
            <person name="Schliwa M."/>
        </authorList>
    </citation>
    <scope>NUCLEOTIDE SEQUENCE [LARGE SCALE GENOMIC DNA]</scope>
</reference>
<dbReference type="EMBL" id="ASPP01013222">
    <property type="protein sequence ID" value="ETO19859.1"/>
    <property type="molecule type" value="Genomic_DNA"/>
</dbReference>
<sequence length="300" mass="35498">MKGVRKYITAALYHDTIMDSKEEIIEDYFERKNFQCEKHFIIDDLKEINRKGFPCELMDIILSFLPLTHNDLVPDVLFYPECRTKGKISVSKDKKMGTPFPETTLQYLLEYCHEKIKILYHFQFYSCSFFFEMSFSLNKSVLPIEKANASTARNFFYFLHVITNFEQIIIDNHTIRIKDMKGQGFVNGSILYRNIVISLYNAIYLFPKSRRFLDQIATNYIKITKEDEYSPYVMSVPIEKLRFELLGFFFFLKTIEGPIPSHGFDNRIFSITISMMKEMIQDEILPKEIVTLIIKELKIM</sequence>
<organism evidence="1 2">
    <name type="scientific">Reticulomyxa filosa</name>
    <dbReference type="NCBI Taxonomy" id="46433"/>
    <lineage>
        <taxon>Eukaryota</taxon>
        <taxon>Sar</taxon>
        <taxon>Rhizaria</taxon>
        <taxon>Retaria</taxon>
        <taxon>Foraminifera</taxon>
        <taxon>Monothalamids</taxon>
        <taxon>Reticulomyxidae</taxon>
        <taxon>Reticulomyxa</taxon>
    </lineage>
</organism>
<evidence type="ECO:0000313" key="1">
    <source>
        <dbReference type="EMBL" id="ETO19859.1"/>
    </source>
</evidence>
<dbReference type="AlphaFoldDB" id="X6N292"/>
<keyword evidence="2" id="KW-1185">Reference proteome</keyword>